<proteinExistence type="predicted"/>
<evidence type="ECO:0000313" key="3">
    <source>
        <dbReference type="Proteomes" id="UP001341281"/>
    </source>
</evidence>
<gene>
    <name evidence="2" type="ORF">U9M48_020835</name>
</gene>
<feature type="compositionally biased region" description="Basic residues" evidence="1">
    <location>
        <begin position="256"/>
        <end position="269"/>
    </location>
</feature>
<protein>
    <submittedName>
        <fullName evidence="2">Uncharacterized protein</fullName>
    </submittedName>
</protein>
<feature type="region of interest" description="Disordered" evidence="1">
    <location>
        <begin position="1"/>
        <end position="20"/>
    </location>
</feature>
<dbReference type="Proteomes" id="UP001341281">
    <property type="component" value="Chromosome 04"/>
</dbReference>
<feature type="compositionally biased region" description="Gly residues" evidence="1">
    <location>
        <begin position="392"/>
        <end position="404"/>
    </location>
</feature>
<feature type="region of interest" description="Disordered" evidence="1">
    <location>
        <begin position="225"/>
        <end position="278"/>
    </location>
</feature>
<evidence type="ECO:0000313" key="2">
    <source>
        <dbReference type="EMBL" id="WVZ72362.1"/>
    </source>
</evidence>
<feature type="compositionally biased region" description="Basic and acidic residues" evidence="1">
    <location>
        <begin position="245"/>
        <end position="255"/>
    </location>
</feature>
<accession>A0AAQ3TJ46</accession>
<organism evidence="2 3">
    <name type="scientific">Paspalum notatum var. saurae</name>
    <dbReference type="NCBI Taxonomy" id="547442"/>
    <lineage>
        <taxon>Eukaryota</taxon>
        <taxon>Viridiplantae</taxon>
        <taxon>Streptophyta</taxon>
        <taxon>Embryophyta</taxon>
        <taxon>Tracheophyta</taxon>
        <taxon>Spermatophyta</taxon>
        <taxon>Magnoliopsida</taxon>
        <taxon>Liliopsida</taxon>
        <taxon>Poales</taxon>
        <taxon>Poaceae</taxon>
        <taxon>PACMAD clade</taxon>
        <taxon>Panicoideae</taxon>
        <taxon>Andropogonodae</taxon>
        <taxon>Paspaleae</taxon>
        <taxon>Paspalinae</taxon>
        <taxon>Paspalum</taxon>
    </lineage>
</organism>
<feature type="non-terminal residue" evidence="2">
    <location>
        <position position="1"/>
    </location>
</feature>
<dbReference type="AlphaFoldDB" id="A0AAQ3TJ46"/>
<feature type="region of interest" description="Disordered" evidence="1">
    <location>
        <begin position="377"/>
        <end position="406"/>
    </location>
</feature>
<feature type="compositionally biased region" description="Gly residues" evidence="1">
    <location>
        <begin position="235"/>
        <end position="244"/>
    </location>
</feature>
<dbReference type="EMBL" id="CP144748">
    <property type="protein sequence ID" value="WVZ72362.1"/>
    <property type="molecule type" value="Genomic_DNA"/>
</dbReference>
<name>A0AAQ3TJ46_PASNO</name>
<reference evidence="2 3" key="1">
    <citation type="submission" date="2024-02" db="EMBL/GenBank/DDBJ databases">
        <title>High-quality chromosome-scale genome assembly of Pensacola bahiagrass (Paspalum notatum Flugge var. saurae).</title>
        <authorList>
            <person name="Vega J.M."/>
            <person name="Podio M."/>
            <person name="Orjuela J."/>
            <person name="Siena L.A."/>
            <person name="Pessino S.C."/>
            <person name="Combes M.C."/>
            <person name="Mariac C."/>
            <person name="Albertini E."/>
            <person name="Pupilli F."/>
            <person name="Ortiz J.P.A."/>
            <person name="Leblanc O."/>
        </authorList>
    </citation>
    <scope>NUCLEOTIDE SEQUENCE [LARGE SCALE GENOMIC DNA]</scope>
    <source>
        <strain evidence="2">R1</strain>
        <tissue evidence="2">Leaf</tissue>
    </source>
</reference>
<feature type="region of interest" description="Disordered" evidence="1">
    <location>
        <begin position="141"/>
        <end position="160"/>
    </location>
</feature>
<keyword evidence="3" id="KW-1185">Reference proteome</keyword>
<evidence type="ECO:0000256" key="1">
    <source>
        <dbReference type="SAM" id="MobiDB-lite"/>
    </source>
</evidence>
<sequence length="586" mass="63677">SSRLPGCRSARQQNSAPASSIGGLAPKCRALLRHSPCPHSKLIWLGYSPPPPPESSVVRNPVPTAKLNSNHHDDSAPYRLLVTRSPAHWFPLMDRCSKTSFVLPLPETLVVLAALQTEAHSMLCGGSSCCFLHGARYVARDETSRGSPPRARRGTQGPLQLPRRVVEPQPLHPRVRVPPVPAVACAAGAATVVRDNPASDDSRFFLVLDLLPALAGADVAASFQSEPAGTAPGYEGRGGAGEGSCGREKSAGGRAERRRRPRRGLRRPARSGATGFGRRGGAERGCLLLPLLIRKSTFFHRKGDITYHYMQDISGAEEVAPDLPVHRGSWHACHHIFHTHTSSATAPPLKTIILIPSQNERAEARAVGCRGARGGGRIRAGGGGRRGERGAVRGGGRAGGSGGEGHAERIWRGRRFGRLPPVVWMKRREDHGSWRVEERQLRVLEIAGRHETLLDHLHRLLQIQRLISHQRTKRRQPDVMAKADDHRHTMQINADHSFGTILMPLRRSPFFHCPPSYSNREISISPLCPGCALSSPALSSSHWFLGFSCSASFRPCTVPSGNLSRRFTGVDHPYAVSASMASKTTS</sequence>